<evidence type="ECO:0000313" key="2">
    <source>
        <dbReference type="EMBL" id="SDY95491.1"/>
    </source>
</evidence>
<protein>
    <submittedName>
        <fullName evidence="2">Uncharacterized membrane protein YesL</fullName>
    </submittedName>
</protein>
<feature type="transmembrane region" description="Helical" evidence="1">
    <location>
        <begin position="99"/>
        <end position="123"/>
    </location>
</feature>
<dbReference type="Pfam" id="PF04854">
    <property type="entry name" value="DUF624"/>
    <property type="match status" value="1"/>
</dbReference>
<accession>A0A1H3P357</accession>
<proteinExistence type="predicted"/>
<feature type="transmembrane region" description="Helical" evidence="1">
    <location>
        <begin position="32"/>
        <end position="51"/>
    </location>
</feature>
<feature type="transmembrane region" description="Helical" evidence="1">
    <location>
        <begin position="162"/>
        <end position="184"/>
    </location>
</feature>
<evidence type="ECO:0000313" key="3">
    <source>
        <dbReference type="Proteomes" id="UP000198935"/>
    </source>
</evidence>
<keyword evidence="1" id="KW-0472">Membrane</keyword>
<keyword evidence="1" id="KW-1133">Transmembrane helix</keyword>
<sequence>MKLINSRFYGILETISNFFLLNLLWLTASLPLVTLFPATAAMFGVVRDWTAKKENGIFRPFLSHFKENFKQSFLFGMLFFVFAVVFVIDFFIIDELEAVMSVLVMSLLFVLGLIAAFVLVYLFPVMVHYRLSMKGIVKNAFFYSVMFFPTTIVSLLLVSAMILLVFFIPVSFIFVFSITAYLVFLMCHRSFKKVAELKQE</sequence>
<name>A0A1H3P357_9BACI</name>
<dbReference type="InterPro" id="IPR006938">
    <property type="entry name" value="DUF624"/>
</dbReference>
<reference evidence="3" key="1">
    <citation type="submission" date="2016-10" db="EMBL/GenBank/DDBJ databases">
        <authorList>
            <person name="Varghese N."/>
            <person name="Submissions S."/>
        </authorList>
    </citation>
    <scope>NUCLEOTIDE SEQUENCE [LARGE SCALE GENOMIC DNA]</scope>
    <source>
        <strain evidence="3">SP</strain>
    </source>
</reference>
<evidence type="ECO:0000256" key="1">
    <source>
        <dbReference type="SAM" id="Phobius"/>
    </source>
</evidence>
<organism evidence="2 3">
    <name type="scientific">Evansella caseinilytica</name>
    <dbReference type="NCBI Taxonomy" id="1503961"/>
    <lineage>
        <taxon>Bacteria</taxon>
        <taxon>Bacillati</taxon>
        <taxon>Bacillota</taxon>
        <taxon>Bacilli</taxon>
        <taxon>Bacillales</taxon>
        <taxon>Bacillaceae</taxon>
        <taxon>Evansella</taxon>
    </lineage>
</organism>
<dbReference type="Proteomes" id="UP000198935">
    <property type="component" value="Unassembled WGS sequence"/>
</dbReference>
<dbReference type="AlphaFoldDB" id="A0A1H3P357"/>
<keyword evidence="1" id="KW-0812">Transmembrane</keyword>
<gene>
    <name evidence="2" type="ORF">SAMN05421736_104311</name>
</gene>
<keyword evidence="3" id="KW-1185">Reference proteome</keyword>
<dbReference type="STRING" id="1503961.SAMN05421736_104311"/>
<dbReference type="OrthoDB" id="2182676at2"/>
<feature type="transmembrane region" description="Helical" evidence="1">
    <location>
        <begin position="72"/>
        <end position="93"/>
    </location>
</feature>
<feature type="transmembrane region" description="Helical" evidence="1">
    <location>
        <begin position="135"/>
        <end position="156"/>
    </location>
</feature>
<dbReference type="EMBL" id="FNPI01000004">
    <property type="protein sequence ID" value="SDY95491.1"/>
    <property type="molecule type" value="Genomic_DNA"/>
</dbReference>